<feature type="domain" description="Peptidase S8/S53" evidence="6">
    <location>
        <begin position="32"/>
        <end position="242"/>
    </location>
</feature>
<evidence type="ECO:0000313" key="8">
    <source>
        <dbReference type="EMBL" id="BAJ50477.1"/>
    </source>
</evidence>
<evidence type="ECO:0000256" key="5">
    <source>
        <dbReference type="RuleBase" id="RU003355"/>
    </source>
</evidence>
<keyword evidence="2 5" id="KW-0645">Protease</keyword>
<dbReference type="BioCyc" id="CCAL311458:G131R-630-MONOMER"/>
<sequence length="307" mass="32409">MSTALVKGLGNGFEKALSLVKFPEVADEFTGAGVKVVFIDSGCSPEHPLKDCVNLTETSRIDTESHGAYVHAVLASMLPDAEFYLVKVPDPLTDNLLITALSEASRLSPHVINLSITSEVPSDGTDPASTYVNHVARRSVVAVAAGNGGPKMMSIGSPAVAEKALTVGAVDTRGRLWKRSSRGPTLDGRWKTEIVAPTGYKPPKSSEEVWGTSFATPIAAAVAAHLNKRLNNPYTATRVMMLTAAPVNIVQAPATTLTGLRKAALIRKLVATWPRIYDPRNLAGMGLVDAAAAAALLKQLAQTFSTL</sequence>
<keyword evidence="4 5" id="KW-0720">Serine protease</keyword>
<organism evidence="7 9">
    <name type="scientific">Caldiarchaeum subterraneum</name>
    <dbReference type="NCBI Taxonomy" id="311458"/>
    <lineage>
        <taxon>Archaea</taxon>
        <taxon>Nitrososphaerota</taxon>
        <taxon>Candidatus Caldarchaeales</taxon>
        <taxon>Candidatus Caldarchaeaceae</taxon>
        <taxon>Candidatus Caldarchaeum</taxon>
    </lineage>
</organism>
<dbReference type="Pfam" id="PF00082">
    <property type="entry name" value="Peptidase_S8"/>
    <property type="match status" value="1"/>
</dbReference>
<dbReference type="GO" id="GO:0004252">
    <property type="term" value="F:serine-type endopeptidase activity"/>
    <property type="evidence" value="ECO:0007669"/>
    <property type="project" value="InterPro"/>
</dbReference>
<evidence type="ECO:0000313" key="9">
    <source>
        <dbReference type="Proteomes" id="UP000008120"/>
    </source>
</evidence>
<gene>
    <name evidence="8" type="ORF">CSUB_C0618</name>
    <name evidence="7" type="ORF">HGMM_F32D08C35</name>
</gene>
<evidence type="ECO:0000256" key="1">
    <source>
        <dbReference type="ARBA" id="ARBA00011073"/>
    </source>
</evidence>
<dbReference type="PROSITE" id="PS00136">
    <property type="entry name" value="SUBTILASE_ASP"/>
    <property type="match status" value="1"/>
</dbReference>
<dbReference type="PROSITE" id="PS51892">
    <property type="entry name" value="SUBTILASE"/>
    <property type="match status" value="1"/>
</dbReference>
<evidence type="ECO:0000256" key="3">
    <source>
        <dbReference type="ARBA" id="ARBA00022801"/>
    </source>
</evidence>
<reference evidence="7 9" key="2">
    <citation type="journal article" date="2011" name="Nucleic Acids Res.">
        <title>Insights into the evolution of Archaea and eukaryotic protein modifier systems revealed by the genome of a novel archaeal group.</title>
        <authorList>
            <person name="Nunoura T."/>
            <person name="Takaki Y."/>
            <person name="Kakuta J."/>
            <person name="Nishi S."/>
            <person name="Sugahara J."/>
            <person name="Kazama H."/>
            <person name="Chee G."/>
            <person name="Hattori M."/>
            <person name="Kanai A."/>
            <person name="Atomi H."/>
            <person name="Takai K."/>
            <person name="Takami H."/>
        </authorList>
    </citation>
    <scope>NUCLEOTIDE SEQUENCE [LARGE SCALE GENOMIC DNA]</scope>
</reference>
<dbReference type="GO" id="GO:0006508">
    <property type="term" value="P:proteolysis"/>
    <property type="evidence" value="ECO:0007669"/>
    <property type="project" value="UniProtKB-KW"/>
</dbReference>
<dbReference type="PANTHER" id="PTHR43806">
    <property type="entry name" value="PEPTIDASE S8"/>
    <property type="match status" value="1"/>
</dbReference>
<dbReference type="Proteomes" id="UP000008120">
    <property type="component" value="Chromosome"/>
</dbReference>
<dbReference type="InterPro" id="IPR036852">
    <property type="entry name" value="Peptidase_S8/S53_dom_sf"/>
</dbReference>
<dbReference type="AlphaFoldDB" id="E6N5V0"/>
<comment type="similarity">
    <text evidence="1 5">Belongs to the peptidase S8 family.</text>
</comment>
<dbReference type="InterPro" id="IPR000209">
    <property type="entry name" value="Peptidase_S8/S53_dom"/>
</dbReference>
<protein>
    <submittedName>
        <fullName evidence="7">Serine protease</fullName>
    </submittedName>
</protein>
<dbReference type="PROSITE" id="PS00138">
    <property type="entry name" value="SUBTILASE_SER"/>
    <property type="match status" value="1"/>
</dbReference>
<dbReference type="EMBL" id="BA000048">
    <property type="protein sequence ID" value="BAJ50477.1"/>
    <property type="molecule type" value="Genomic_DNA"/>
</dbReference>
<name>E6N5V0_CALS0</name>
<dbReference type="STRING" id="311458.CSUB_C0618"/>
<dbReference type="InterPro" id="IPR023827">
    <property type="entry name" value="Peptidase_S8_Asp-AS"/>
</dbReference>
<dbReference type="InterPro" id="IPR015500">
    <property type="entry name" value="Peptidase_S8_subtilisin-rel"/>
</dbReference>
<keyword evidence="3 5" id="KW-0378">Hydrolase</keyword>
<evidence type="ECO:0000313" key="7">
    <source>
        <dbReference type="EMBL" id="BAJ47669.1"/>
    </source>
</evidence>
<reference evidence="7 9" key="1">
    <citation type="journal article" date="2005" name="Environ. Microbiol.">
        <title>Genetic and functional properties of uncultivated thermophilic crenarchaeotes from a subsurface gold mine as revealed by analysis of genome fragments.</title>
        <authorList>
            <person name="Nunoura T."/>
            <person name="Hirayama H."/>
            <person name="Takami H."/>
            <person name="Oida H."/>
            <person name="Nishi S."/>
            <person name="Shimamura S."/>
            <person name="Suzuki Y."/>
            <person name="Inagaki F."/>
            <person name="Takai K."/>
            <person name="Nealson K.H."/>
            <person name="Horikoshi K."/>
        </authorList>
    </citation>
    <scope>NUCLEOTIDE SEQUENCE [LARGE SCALE GENOMIC DNA]</scope>
</reference>
<dbReference type="Gene3D" id="3.40.50.200">
    <property type="entry name" value="Peptidase S8/S53 domain"/>
    <property type="match status" value="1"/>
</dbReference>
<dbReference type="PANTHER" id="PTHR43806:SF65">
    <property type="entry name" value="SERINE PROTEASE APRX"/>
    <property type="match status" value="1"/>
</dbReference>
<evidence type="ECO:0000259" key="6">
    <source>
        <dbReference type="Pfam" id="PF00082"/>
    </source>
</evidence>
<dbReference type="InterPro" id="IPR050131">
    <property type="entry name" value="Peptidase_S8_subtilisin-like"/>
</dbReference>
<evidence type="ECO:0000256" key="2">
    <source>
        <dbReference type="ARBA" id="ARBA00022670"/>
    </source>
</evidence>
<dbReference type="EMBL" id="AP011843">
    <property type="protein sequence ID" value="BAJ47669.1"/>
    <property type="molecule type" value="Genomic_DNA"/>
</dbReference>
<proteinExistence type="inferred from homology"/>
<evidence type="ECO:0000256" key="4">
    <source>
        <dbReference type="ARBA" id="ARBA00022825"/>
    </source>
</evidence>
<dbReference type="InterPro" id="IPR023828">
    <property type="entry name" value="Peptidase_S8_Ser-AS"/>
</dbReference>
<dbReference type="PRINTS" id="PR00723">
    <property type="entry name" value="SUBTILISIN"/>
</dbReference>
<dbReference type="SUPFAM" id="SSF52743">
    <property type="entry name" value="Subtilisin-like"/>
    <property type="match status" value="1"/>
</dbReference>
<dbReference type="KEGG" id="csu:CSUB_C0618"/>
<accession>E6N5V0</accession>